<sequence>MVTSFGEWKLLCGNKDYGYRHIQDRHMDEWEGLASIEGRNWRDIADMAIAYCHRGR</sequence>
<keyword evidence="2" id="KW-1185">Reference proteome</keyword>
<dbReference type="AlphaFoldDB" id="A0A7X6M0F1"/>
<evidence type="ECO:0000313" key="1">
    <source>
        <dbReference type="EMBL" id="NKY87072.1"/>
    </source>
</evidence>
<protein>
    <submittedName>
        <fullName evidence="1">Uncharacterized protein</fullName>
    </submittedName>
</protein>
<dbReference type="Proteomes" id="UP000523447">
    <property type="component" value="Unassembled WGS sequence"/>
</dbReference>
<reference evidence="1 2" key="1">
    <citation type="submission" date="2020-04" db="EMBL/GenBank/DDBJ databases">
        <title>MicrobeNet Type strains.</title>
        <authorList>
            <person name="Nicholson A.C."/>
        </authorList>
    </citation>
    <scope>NUCLEOTIDE SEQUENCE [LARGE SCALE GENOMIC DNA]</scope>
    <source>
        <strain evidence="1 2">DSM 44445</strain>
    </source>
</reference>
<dbReference type="EMBL" id="JAAXPE010000014">
    <property type="protein sequence ID" value="NKY87072.1"/>
    <property type="molecule type" value="Genomic_DNA"/>
</dbReference>
<dbReference type="RefSeq" id="WP_157171572.1">
    <property type="nucleotide sequence ID" value="NZ_CAWPHS010000006.1"/>
</dbReference>
<evidence type="ECO:0000313" key="2">
    <source>
        <dbReference type="Proteomes" id="UP000523447"/>
    </source>
</evidence>
<name>A0A7X6M0F1_9NOCA</name>
<gene>
    <name evidence="1" type="ORF">HGA07_15675</name>
</gene>
<accession>A0A7X6M0F1</accession>
<organism evidence="1 2">
    <name type="scientific">Nocardia veterana</name>
    <dbReference type="NCBI Taxonomy" id="132249"/>
    <lineage>
        <taxon>Bacteria</taxon>
        <taxon>Bacillati</taxon>
        <taxon>Actinomycetota</taxon>
        <taxon>Actinomycetes</taxon>
        <taxon>Mycobacteriales</taxon>
        <taxon>Nocardiaceae</taxon>
        <taxon>Nocardia</taxon>
    </lineage>
</organism>
<comment type="caution">
    <text evidence="1">The sequence shown here is derived from an EMBL/GenBank/DDBJ whole genome shotgun (WGS) entry which is preliminary data.</text>
</comment>
<proteinExistence type="predicted"/>